<name>N1QEQ2_SPHMS</name>
<dbReference type="InterPro" id="IPR053203">
    <property type="entry name" value="Cisplatin_resist-associated"/>
</dbReference>
<organism evidence="2 3">
    <name type="scientific">Sphaerulina musiva (strain SO2202)</name>
    <name type="common">Poplar stem canker fungus</name>
    <name type="synonym">Septoria musiva</name>
    <dbReference type="NCBI Taxonomy" id="692275"/>
    <lineage>
        <taxon>Eukaryota</taxon>
        <taxon>Fungi</taxon>
        <taxon>Dikarya</taxon>
        <taxon>Ascomycota</taxon>
        <taxon>Pezizomycotina</taxon>
        <taxon>Dothideomycetes</taxon>
        <taxon>Dothideomycetidae</taxon>
        <taxon>Mycosphaerellales</taxon>
        <taxon>Mycosphaerellaceae</taxon>
        <taxon>Sphaerulina</taxon>
    </lineage>
</organism>
<dbReference type="OrthoDB" id="2537432at2759"/>
<dbReference type="eggNOG" id="ENOG502SB08">
    <property type="taxonomic scope" value="Eukaryota"/>
</dbReference>
<keyword evidence="3" id="KW-1185">Reference proteome</keyword>
<dbReference type="PANTHER" id="PTHR34693">
    <property type="entry name" value="PROTEIN PAR32"/>
    <property type="match status" value="1"/>
</dbReference>
<dbReference type="OMA" id="GQGNIGH"/>
<dbReference type="Proteomes" id="UP000016931">
    <property type="component" value="Unassembled WGS sequence"/>
</dbReference>
<gene>
    <name evidence="2" type="ORF">SEPMUDRAFT_150898</name>
</gene>
<feature type="compositionally biased region" description="Basic and acidic residues" evidence="1">
    <location>
        <begin position="93"/>
        <end position="108"/>
    </location>
</feature>
<dbReference type="AlphaFoldDB" id="N1QEQ2"/>
<feature type="compositionally biased region" description="Basic and acidic residues" evidence="1">
    <location>
        <begin position="128"/>
        <end position="151"/>
    </location>
</feature>
<dbReference type="PANTHER" id="PTHR34693:SF3">
    <property type="match status" value="1"/>
</dbReference>
<reference evidence="2 3" key="1">
    <citation type="journal article" date="2012" name="PLoS Pathog.">
        <title>Diverse lifestyles and strategies of plant pathogenesis encoded in the genomes of eighteen Dothideomycetes fungi.</title>
        <authorList>
            <person name="Ohm R.A."/>
            <person name="Feau N."/>
            <person name="Henrissat B."/>
            <person name="Schoch C.L."/>
            <person name="Horwitz B.A."/>
            <person name="Barry K.W."/>
            <person name="Condon B.J."/>
            <person name="Copeland A.C."/>
            <person name="Dhillon B."/>
            <person name="Glaser F."/>
            <person name="Hesse C.N."/>
            <person name="Kosti I."/>
            <person name="LaButti K."/>
            <person name="Lindquist E.A."/>
            <person name="Lucas S."/>
            <person name="Salamov A.A."/>
            <person name="Bradshaw R.E."/>
            <person name="Ciuffetti L."/>
            <person name="Hamelin R.C."/>
            <person name="Kema G.H.J."/>
            <person name="Lawrence C."/>
            <person name="Scott J.A."/>
            <person name="Spatafora J.W."/>
            <person name="Turgeon B.G."/>
            <person name="de Wit P.J.G.M."/>
            <person name="Zhong S."/>
            <person name="Goodwin S.B."/>
            <person name="Grigoriev I.V."/>
        </authorList>
    </citation>
    <scope>NUCLEOTIDE SEQUENCE [LARGE SCALE GENOMIC DNA]</scope>
    <source>
        <strain evidence="2 3">SO2202</strain>
    </source>
</reference>
<evidence type="ECO:0000313" key="2">
    <source>
        <dbReference type="EMBL" id="EMF10971.1"/>
    </source>
</evidence>
<dbReference type="GeneID" id="27903600"/>
<feature type="compositionally biased region" description="Polar residues" evidence="1">
    <location>
        <begin position="53"/>
        <end position="62"/>
    </location>
</feature>
<evidence type="ECO:0000313" key="3">
    <source>
        <dbReference type="Proteomes" id="UP000016931"/>
    </source>
</evidence>
<accession>N1QEQ2</accession>
<dbReference type="RefSeq" id="XP_016759092.1">
    <property type="nucleotide sequence ID" value="XM_016906463.1"/>
</dbReference>
<dbReference type="Pfam" id="PF12223">
    <property type="entry name" value="DUF3602"/>
    <property type="match status" value="1"/>
</dbReference>
<dbReference type="EMBL" id="KB456267">
    <property type="protein sequence ID" value="EMF10971.1"/>
    <property type="molecule type" value="Genomic_DNA"/>
</dbReference>
<protein>
    <submittedName>
        <fullName evidence="2">Uncharacterized protein</fullName>
    </submittedName>
</protein>
<sequence>MSNPVHSTGRGGAGNIGHDTNNYVDGAIVREGAVGESGVPEYSAGRGGAGNMVQPTGSQLNKPSEEIVPESATRIGGADYDNFHTGRGGQGNIHKEKYGGHSSAKEQDAAIAKNSPKNSPHVGAQKESILEKVKHAVGLDKKEKTPEPTTL</sequence>
<proteinExistence type="predicted"/>
<dbReference type="HOGENOM" id="CLU_115686_1_0_1"/>
<feature type="region of interest" description="Disordered" evidence="1">
    <location>
        <begin position="1"/>
        <end position="21"/>
    </location>
</feature>
<dbReference type="InterPro" id="IPR022024">
    <property type="entry name" value="DUF3602"/>
</dbReference>
<feature type="region of interest" description="Disordered" evidence="1">
    <location>
        <begin position="37"/>
        <end position="151"/>
    </location>
</feature>
<evidence type="ECO:0000256" key="1">
    <source>
        <dbReference type="SAM" id="MobiDB-lite"/>
    </source>
</evidence>